<proteinExistence type="inferred from homology"/>
<keyword evidence="8" id="KW-0811">Translocation</keyword>
<evidence type="ECO:0000313" key="13">
    <source>
        <dbReference type="EMBL" id="KAJ1916919.1"/>
    </source>
</evidence>
<keyword evidence="5" id="KW-1000">Mitochondrion outer membrane</keyword>
<dbReference type="Proteomes" id="UP001150538">
    <property type="component" value="Unassembled WGS sequence"/>
</dbReference>
<feature type="region of interest" description="Disordered" evidence="12">
    <location>
        <begin position="1"/>
        <end position="52"/>
    </location>
</feature>
<evidence type="ECO:0000256" key="1">
    <source>
        <dbReference type="ARBA" id="ARBA00004572"/>
    </source>
</evidence>
<dbReference type="GO" id="GO:0005741">
    <property type="term" value="C:mitochondrial outer membrane"/>
    <property type="evidence" value="ECO:0007669"/>
    <property type="project" value="UniProtKB-SubCell"/>
</dbReference>
<evidence type="ECO:0000256" key="3">
    <source>
        <dbReference type="ARBA" id="ARBA00022448"/>
    </source>
</evidence>
<evidence type="ECO:0000256" key="4">
    <source>
        <dbReference type="ARBA" id="ARBA00022692"/>
    </source>
</evidence>
<dbReference type="Pfam" id="PF04281">
    <property type="entry name" value="Tom22"/>
    <property type="match status" value="1"/>
</dbReference>
<feature type="region of interest" description="Disordered" evidence="12">
    <location>
        <begin position="135"/>
        <end position="182"/>
    </location>
</feature>
<keyword evidence="3" id="KW-0813">Transport</keyword>
<dbReference type="PANTHER" id="PTHR12504">
    <property type="entry name" value="MITOCHONDRIAL IMPORT RECEPTOR SUBUNIT TOM22"/>
    <property type="match status" value="1"/>
</dbReference>
<keyword evidence="4" id="KW-0812">Transmembrane</keyword>
<dbReference type="EMBL" id="JANBPU010000086">
    <property type="protein sequence ID" value="KAJ1916919.1"/>
    <property type="molecule type" value="Genomic_DNA"/>
</dbReference>
<feature type="compositionally biased region" description="Acidic residues" evidence="12">
    <location>
        <begin position="28"/>
        <end position="52"/>
    </location>
</feature>
<keyword evidence="10" id="KW-0472">Membrane</keyword>
<dbReference type="CDD" id="cd22884">
    <property type="entry name" value="TOM22"/>
    <property type="match status" value="1"/>
</dbReference>
<reference evidence="13" key="1">
    <citation type="submission" date="2022-07" db="EMBL/GenBank/DDBJ databases">
        <title>Phylogenomic reconstructions and comparative analyses of Kickxellomycotina fungi.</title>
        <authorList>
            <person name="Reynolds N.K."/>
            <person name="Stajich J.E."/>
            <person name="Barry K."/>
            <person name="Grigoriev I.V."/>
            <person name="Crous P."/>
            <person name="Smith M.E."/>
        </authorList>
    </citation>
    <scope>NUCLEOTIDE SEQUENCE</scope>
    <source>
        <strain evidence="13">NBRC 100468</strain>
    </source>
</reference>
<name>A0A9W7ZUK5_9FUNG</name>
<comment type="caution">
    <text evidence="13">The sequence shown here is derived from an EMBL/GenBank/DDBJ whole genome shotgun (WGS) entry which is preliminary data.</text>
</comment>
<evidence type="ECO:0000256" key="9">
    <source>
        <dbReference type="ARBA" id="ARBA00023128"/>
    </source>
</evidence>
<evidence type="ECO:0000256" key="8">
    <source>
        <dbReference type="ARBA" id="ARBA00023010"/>
    </source>
</evidence>
<evidence type="ECO:0000256" key="12">
    <source>
        <dbReference type="SAM" id="MobiDB-lite"/>
    </source>
</evidence>
<comment type="subcellular location">
    <subcellularLocation>
        <location evidence="1">Mitochondrion outer membrane</location>
        <topology evidence="1">Single-pass membrane protein</topology>
    </subcellularLocation>
</comment>
<evidence type="ECO:0000256" key="7">
    <source>
        <dbReference type="ARBA" id="ARBA00022989"/>
    </source>
</evidence>
<evidence type="ECO:0000256" key="11">
    <source>
        <dbReference type="ARBA" id="ARBA00023170"/>
    </source>
</evidence>
<keyword evidence="9" id="KW-0496">Mitochondrion</keyword>
<evidence type="ECO:0000256" key="5">
    <source>
        <dbReference type="ARBA" id="ARBA00022787"/>
    </source>
</evidence>
<comment type="similarity">
    <text evidence="2">Belongs to the Tom22 family.</text>
</comment>
<keyword evidence="14" id="KW-1185">Reference proteome</keyword>
<dbReference type="InterPro" id="IPR005683">
    <property type="entry name" value="Tom22"/>
</dbReference>
<dbReference type="PANTHER" id="PTHR12504:SF0">
    <property type="entry name" value="MITOCHONDRIAL IMPORT RECEPTOR SUBUNIT TOM22 HOMOLOG"/>
    <property type="match status" value="1"/>
</dbReference>
<dbReference type="GO" id="GO:0006886">
    <property type="term" value="P:intracellular protein transport"/>
    <property type="evidence" value="ECO:0007669"/>
    <property type="project" value="InterPro"/>
</dbReference>
<protein>
    <submittedName>
        <fullName evidence="13">Mitochondrial import receptor subunit Tom22</fullName>
    </submittedName>
</protein>
<gene>
    <name evidence="13" type="primary">tom22</name>
    <name evidence="13" type="ORF">H4219_003501</name>
</gene>
<keyword evidence="6" id="KW-0653">Protein transport</keyword>
<dbReference type="OrthoDB" id="10016939at2759"/>
<evidence type="ECO:0000256" key="6">
    <source>
        <dbReference type="ARBA" id="ARBA00022927"/>
    </source>
</evidence>
<keyword evidence="11 13" id="KW-0675">Receptor</keyword>
<evidence type="ECO:0000256" key="2">
    <source>
        <dbReference type="ARBA" id="ARBA00009874"/>
    </source>
</evidence>
<evidence type="ECO:0000313" key="14">
    <source>
        <dbReference type="Proteomes" id="UP001150538"/>
    </source>
</evidence>
<dbReference type="AlphaFoldDB" id="A0A9W7ZUK5"/>
<keyword evidence="7" id="KW-1133">Transmembrane helix</keyword>
<evidence type="ECO:0000256" key="10">
    <source>
        <dbReference type="ARBA" id="ARBA00023136"/>
    </source>
</evidence>
<sequence length="182" mass="19733">MSNFVESSGIKEIPEDYVTDSDSNYVTEPEEEEEEEENFSDFDDEYDDDDDDEDVLEETIAERISALKDVIPAPQRQKICSFAQRIYNLGAGGVYLTSKIAWVLTTSALLVVFPLALENDREQMVAQWEEEQKMLGQQPGQAPFDPNNPHAAAAAAAGGVPMPPTAGIPGVPGVPGLAPSTA</sequence>
<accession>A0A9W7ZUK5</accession>
<organism evidence="13 14">
    <name type="scientific">Mycoemilia scoparia</name>
    <dbReference type="NCBI Taxonomy" id="417184"/>
    <lineage>
        <taxon>Eukaryota</taxon>
        <taxon>Fungi</taxon>
        <taxon>Fungi incertae sedis</taxon>
        <taxon>Zoopagomycota</taxon>
        <taxon>Kickxellomycotina</taxon>
        <taxon>Kickxellomycetes</taxon>
        <taxon>Kickxellales</taxon>
        <taxon>Kickxellaceae</taxon>
        <taxon>Mycoemilia</taxon>
    </lineage>
</organism>